<proteinExistence type="predicted"/>
<dbReference type="Proteomes" id="UP001172082">
    <property type="component" value="Unassembled WGS sequence"/>
</dbReference>
<feature type="signal peptide" evidence="1">
    <location>
        <begin position="1"/>
        <end position="20"/>
    </location>
</feature>
<dbReference type="RefSeq" id="WP_346752705.1">
    <property type="nucleotide sequence ID" value="NZ_JAUJEA010000005.1"/>
</dbReference>
<accession>A0ABT8KSR5</accession>
<gene>
    <name evidence="2" type="ORF">QQ008_14940</name>
</gene>
<feature type="chain" id="PRO_5045802019" description="Haem-binding uptake Tiki superfamily ChaN domain-containing protein" evidence="1">
    <location>
        <begin position="21"/>
        <end position="392"/>
    </location>
</feature>
<dbReference type="EMBL" id="JAUJEA010000005">
    <property type="protein sequence ID" value="MDN5202683.1"/>
    <property type="molecule type" value="Genomic_DNA"/>
</dbReference>
<keyword evidence="3" id="KW-1185">Reference proteome</keyword>
<reference evidence="2" key="1">
    <citation type="submission" date="2023-06" db="EMBL/GenBank/DDBJ databases">
        <title>Genomic of Parafulvivirga corallium.</title>
        <authorList>
            <person name="Wang G."/>
        </authorList>
    </citation>
    <scope>NUCLEOTIDE SEQUENCE</scope>
    <source>
        <strain evidence="2">BMA10</strain>
    </source>
</reference>
<protein>
    <recommendedName>
        <fullName evidence="4">Haem-binding uptake Tiki superfamily ChaN domain-containing protein</fullName>
    </recommendedName>
</protein>
<name>A0ABT8KSR5_9BACT</name>
<dbReference type="SUPFAM" id="SSF159501">
    <property type="entry name" value="EreA/ChaN-like"/>
    <property type="match status" value="1"/>
</dbReference>
<keyword evidence="1" id="KW-0732">Signal</keyword>
<organism evidence="2 3">
    <name type="scientific">Splendidivirga corallicola</name>
    <dbReference type="NCBI Taxonomy" id="3051826"/>
    <lineage>
        <taxon>Bacteria</taxon>
        <taxon>Pseudomonadati</taxon>
        <taxon>Bacteroidota</taxon>
        <taxon>Cytophagia</taxon>
        <taxon>Cytophagales</taxon>
        <taxon>Splendidivirgaceae</taxon>
        <taxon>Splendidivirga</taxon>
    </lineage>
</organism>
<evidence type="ECO:0000313" key="3">
    <source>
        <dbReference type="Proteomes" id="UP001172082"/>
    </source>
</evidence>
<evidence type="ECO:0008006" key="4">
    <source>
        <dbReference type="Google" id="ProtNLM"/>
    </source>
</evidence>
<evidence type="ECO:0000256" key="1">
    <source>
        <dbReference type="SAM" id="SignalP"/>
    </source>
</evidence>
<evidence type="ECO:0000313" key="2">
    <source>
        <dbReference type="EMBL" id="MDN5202683.1"/>
    </source>
</evidence>
<comment type="caution">
    <text evidence="2">The sequence shown here is derived from an EMBL/GenBank/DDBJ whole genome shotgun (WGS) entry which is preliminary data.</text>
</comment>
<sequence length="392" mass="45977">MKLKLLICSMLLFIVINVRSQDHKDYYDVIKAVGEEPASFIANKLITYDLIIFDDALHSAVEPFEFYVDYLKQNPGSVDYVFLEVIPITAQKYIDSFMNNATKDIAILAKVFQQNFRYGWPYETYLTLFSSIWDINQQLSSEEKIKVIGVDQPIYWEGIHNQEDYNTFKQTLIARDNFMYNTILGHIDKFRSGVKGIFLTNTRHAYKCIKNKEGEIYWNAGTFFHQWHANRTYSVRFHNMILNIESVKRDAKNTSMEGLDRLVYKWARMDDGQWDKAFAENGNKPVAIPFENNIFGKHPYLGNHMANVLPGQTMFDANDALIFLKPLEETKFSARTNFFYTDEFKKEVEHRVHVIQEHDLDNFLKENNVNSVREYVEELATYIPEKPNPLIK</sequence>